<feature type="signal peptide" evidence="6">
    <location>
        <begin position="1"/>
        <end position="25"/>
    </location>
</feature>
<evidence type="ECO:0000313" key="8">
    <source>
        <dbReference type="Proteomes" id="UP001597216"/>
    </source>
</evidence>
<name>A0ABW3T7M9_9CAUL</name>
<comment type="caution">
    <text evidence="7">The sequence shown here is derived from an EMBL/GenBank/DDBJ whole genome shotgun (WGS) entry which is preliminary data.</text>
</comment>
<evidence type="ECO:0000256" key="4">
    <source>
        <dbReference type="ARBA" id="ARBA00023139"/>
    </source>
</evidence>
<keyword evidence="1" id="KW-1003">Cell membrane</keyword>
<dbReference type="RefSeq" id="WP_377354708.1">
    <property type="nucleotide sequence ID" value="NZ_JBHTLQ010000074.1"/>
</dbReference>
<proteinExistence type="predicted"/>
<accession>A0ABW3T7M9</accession>
<dbReference type="NCBIfam" id="NF037935">
    <property type="entry name" value="holdfast_HfaB"/>
    <property type="match status" value="1"/>
</dbReference>
<organism evidence="7 8">
    <name type="scientific">Phenylobacterium conjunctum</name>
    <dbReference type="NCBI Taxonomy" id="1298959"/>
    <lineage>
        <taxon>Bacteria</taxon>
        <taxon>Pseudomonadati</taxon>
        <taxon>Pseudomonadota</taxon>
        <taxon>Alphaproteobacteria</taxon>
        <taxon>Caulobacterales</taxon>
        <taxon>Caulobacteraceae</taxon>
        <taxon>Phenylobacterium</taxon>
    </lineage>
</organism>
<evidence type="ECO:0000313" key="7">
    <source>
        <dbReference type="EMBL" id="MFD1192722.1"/>
    </source>
</evidence>
<keyword evidence="4" id="KW-0564">Palmitate</keyword>
<keyword evidence="2 6" id="KW-0732">Signal</keyword>
<evidence type="ECO:0000256" key="6">
    <source>
        <dbReference type="SAM" id="SignalP"/>
    </source>
</evidence>
<evidence type="ECO:0000256" key="5">
    <source>
        <dbReference type="ARBA" id="ARBA00023288"/>
    </source>
</evidence>
<evidence type="ECO:0000256" key="1">
    <source>
        <dbReference type="ARBA" id="ARBA00022475"/>
    </source>
</evidence>
<dbReference type="PANTHER" id="PTHR41164">
    <property type="entry name" value="CURLI PRODUCTION ASSEMBLY/TRANSPORT COMPONENT CSGG"/>
    <property type="match status" value="1"/>
</dbReference>
<keyword evidence="8" id="KW-1185">Reference proteome</keyword>
<dbReference type="PANTHER" id="PTHR41164:SF1">
    <property type="entry name" value="CURLI PRODUCTION ASSEMBLY_TRANSPORT COMPONENT CSGG"/>
    <property type="match status" value="1"/>
</dbReference>
<dbReference type="InterPro" id="IPR049861">
    <property type="entry name" value="Holdfast_HfaB"/>
</dbReference>
<keyword evidence="3" id="KW-0472">Membrane</keyword>
<dbReference type="EMBL" id="JBHTLQ010000074">
    <property type="protein sequence ID" value="MFD1192722.1"/>
    <property type="molecule type" value="Genomic_DNA"/>
</dbReference>
<keyword evidence="5" id="KW-0449">Lipoprotein</keyword>
<sequence length="313" mass="33154">MFRARFNPILAAISALALGACASTAAPPVAANGLYADPIGAAPVTANDTPYSEALICLSQYARSYGRPSPRIAVGRISDYTGKQDDFQGGPKLTQGASLMAITALAKSGARLVERYDNSVSELELKYANGRLISDSGQAPGEYRQIPVGMMSGSDYVLIGGITELNYNIRSSGADAAAGGQAARDMKGQFRSRNYIMNVGIDLRLVDTKTSDIIDVVSYQKQIVGREVSAGVFSFFGDTVLDLSGGKGGLEPMQLAVRTEIERAVLEMMSGLYRTPGPEVCLSRNSDPLAPDASARTYRSIGGGMSWAGRRGR</sequence>
<evidence type="ECO:0000256" key="3">
    <source>
        <dbReference type="ARBA" id="ARBA00023136"/>
    </source>
</evidence>
<dbReference type="Proteomes" id="UP001597216">
    <property type="component" value="Unassembled WGS sequence"/>
</dbReference>
<dbReference type="InterPro" id="IPR005534">
    <property type="entry name" value="Curli_assmbl/transp-comp_CsgG"/>
</dbReference>
<dbReference type="PROSITE" id="PS51257">
    <property type="entry name" value="PROKAR_LIPOPROTEIN"/>
    <property type="match status" value="1"/>
</dbReference>
<dbReference type="Gene3D" id="3.40.50.10610">
    <property type="entry name" value="ABC-type transport auxiliary lipoprotein component"/>
    <property type="match status" value="1"/>
</dbReference>
<gene>
    <name evidence="7" type="primary">hfaB</name>
    <name evidence="7" type="ORF">ACFQ27_19195</name>
</gene>
<feature type="chain" id="PRO_5046912126" evidence="6">
    <location>
        <begin position="26"/>
        <end position="313"/>
    </location>
</feature>
<reference evidence="8" key="1">
    <citation type="journal article" date="2019" name="Int. J. Syst. Evol. Microbiol.">
        <title>The Global Catalogue of Microorganisms (GCM) 10K type strain sequencing project: providing services to taxonomists for standard genome sequencing and annotation.</title>
        <authorList>
            <consortium name="The Broad Institute Genomics Platform"/>
            <consortium name="The Broad Institute Genome Sequencing Center for Infectious Disease"/>
            <person name="Wu L."/>
            <person name="Ma J."/>
        </authorList>
    </citation>
    <scope>NUCLEOTIDE SEQUENCE [LARGE SCALE GENOMIC DNA]</scope>
    <source>
        <strain evidence="8">CCUG 55074</strain>
    </source>
</reference>
<evidence type="ECO:0000256" key="2">
    <source>
        <dbReference type="ARBA" id="ARBA00022729"/>
    </source>
</evidence>
<protein>
    <submittedName>
        <fullName evidence="7">Holdfast anchoring protein HfaB</fullName>
    </submittedName>
</protein>
<dbReference type="Pfam" id="PF03783">
    <property type="entry name" value="CsgG"/>
    <property type="match status" value="1"/>
</dbReference>